<dbReference type="eggNOG" id="ENOG5032YUI">
    <property type="taxonomic scope" value="Bacteria"/>
</dbReference>
<gene>
    <name evidence="2" type="ORF">HRUBRA_01614</name>
</gene>
<accession>A0A095XVP6</accession>
<keyword evidence="3" id="KW-1185">Reference proteome</keyword>
<protein>
    <recommendedName>
        <fullName evidence="1">PilZ domain-containing protein</fullName>
    </recommendedName>
</protein>
<dbReference type="EMBL" id="AUVB01000047">
    <property type="protein sequence ID" value="KGE03766.1"/>
    <property type="molecule type" value="Genomic_DNA"/>
</dbReference>
<dbReference type="HOGENOM" id="CLU_146776_0_1_6"/>
<reference evidence="2 3" key="1">
    <citation type="journal article" date="2014" name="Genome Announc.">
        <title>Genome Sequence of Gammaproteobacterial Pseudohaliea rubra Type Strain DSM 19751, Isolated from Coastal Seawater of the Mediterranean Sea.</title>
        <authorList>
            <person name="Spring S."/>
            <person name="Fiebig A."/>
            <person name="Riedel T."/>
            <person name="Goker M."/>
            <person name="Klenk H.P."/>
        </authorList>
    </citation>
    <scope>NUCLEOTIDE SEQUENCE [LARGE SCALE GENOMIC DNA]</scope>
    <source>
        <strain evidence="2 3">DSM 19751</strain>
    </source>
</reference>
<sequence length="124" mass="14092">MSDYPNDRRRNVRAQLDLPVEVHQGGSVWKQRLVDLSLAGIATDQPEVWDAQYNEPFTLIIHLDDGAALELHAYLQHVENNRLGFSVQHVDQANIEPLRALLATRVDDEAALDAEIERLRQEEG</sequence>
<dbReference type="AlphaFoldDB" id="A0A095XVP6"/>
<dbReference type="GO" id="GO:0035438">
    <property type="term" value="F:cyclic-di-GMP binding"/>
    <property type="evidence" value="ECO:0007669"/>
    <property type="project" value="InterPro"/>
</dbReference>
<dbReference type="Pfam" id="PF07238">
    <property type="entry name" value="PilZ"/>
    <property type="match status" value="1"/>
</dbReference>
<dbReference type="SUPFAM" id="SSF141371">
    <property type="entry name" value="PilZ domain-like"/>
    <property type="match status" value="1"/>
</dbReference>
<name>A0A095XVP6_9GAMM</name>
<evidence type="ECO:0000259" key="1">
    <source>
        <dbReference type="Pfam" id="PF07238"/>
    </source>
</evidence>
<evidence type="ECO:0000313" key="3">
    <source>
        <dbReference type="Proteomes" id="UP000029640"/>
    </source>
</evidence>
<proteinExistence type="predicted"/>
<dbReference type="Gene3D" id="2.40.10.220">
    <property type="entry name" value="predicted glycosyltransferase like domains"/>
    <property type="match status" value="1"/>
</dbReference>
<organism evidence="2 3">
    <name type="scientific">Pseudohaliea rubra DSM 19751</name>
    <dbReference type="NCBI Taxonomy" id="1265313"/>
    <lineage>
        <taxon>Bacteria</taxon>
        <taxon>Pseudomonadati</taxon>
        <taxon>Pseudomonadota</taxon>
        <taxon>Gammaproteobacteria</taxon>
        <taxon>Cellvibrionales</taxon>
        <taxon>Halieaceae</taxon>
        <taxon>Pseudohaliea</taxon>
    </lineage>
</organism>
<comment type="caution">
    <text evidence="2">The sequence shown here is derived from an EMBL/GenBank/DDBJ whole genome shotgun (WGS) entry which is preliminary data.</text>
</comment>
<dbReference type="InterPro" id="IPR009875">
    <property type="entry name" value="PilZ_domain"/>
</dbReference>
<evidence type="ECO:0000313" key="2">
    <source>
        <dbReference type="EMBL" id="KGE03766.1"/>
    </source>
</evidence>
<dbReference type="OrthoDB" id="5298508at2"/>
<dbReference type="STRING" id="1265313.HRUBRA_01614"/>
<feature type="domain" description="PilZ" evidence="1">
    <location>
        <begin position="7"/>
        <end position="103"/>
    </location>
</feature>
<dbReference type="RefSeq" id="WP_035517197.1">
    <property type="nucleotide sequence ID" value="NZ_KN234776.1"/>
</dbReference>
<dbReference type="Proteomes" id="UP000029640">
    <property type="component" value="Unassembled WGS sequence"/>
</dbReference>